<accession>A0AAP9MI71</accession>
<dbReference type="GO" id="GO:0004751">
    <property type="term" value="F:ribose-5-phosphate isomerase activity"/>
    <property type="evidence" value="ECO:0007669"/>
    <property type="project" value="UniProtKB-UniRule"/>
</dbReference>
<dbReference type="NCBIfam" id="TIGR00021">
    <property type="entry name" value="rpiA"/>
    <property type="match status" value="1"/>
</dbReference>
<name>A0AAP9MI71_CLOIN</name>
<dbReference type="EC" id="5.3.1.6" evidence="3"/>
<organism evidence="4 5">
    <name type="scientific">Clostridium innocuum</name>
    <dbReference type="NCBI Taxonomy" id="1522"/>
    <lineage>
        <taxon>Bacteria</taxon>
        <taxon>Bacillati</taxon>
        <taxon>Bacillota</taxon>
        <taxon>Clostridia</taxon>
        <taxon>Eubacteriales</taxon>
        <taxon>Clostridiaceae</taxon>
        <taxon>Clostridium</taxon>
    </lineage>
</organism>
<gene>
    <name evidence="4" type="primary">rpiA</name>
    <name evidence="4" type="ORF">G4D54_16075</name>
</gene>
<dbReference type="GO" id="GO:0009052">
    <property type="term" value="P:pentose-phosphate shunt, non-oxidative branch"/>
    <property type="evidence" value="ECO:0007669"/>
    <property type="project" value="InterPro"/>
</dbReference>
<dbReference type="InterPro" id="IPR004788">
    <property type="entry name" value="Ribose5P_isomerase_type_A"/>
</dbReference>
<dbReference type="GO" id="GO:0006014">
    <property type="term" value="P:D-ribose metabolic process"/>
    <property type="evidence" value="ECO:0007669"/>
    <property type="project" value="TreeGrafter"/>
</dbReference>
<dbReference type="SUPFAM" id="SSF75445">
    <property type="entry name" value="D-ribose-5-phosphate isomerase (RpiA), lid domain"/>
    <property type="match status" value="1"/>
</dbReference>
<proteinExistence type="predicted"/>
<evidence type="ECO:0000313" key="5">
    <source>
        <dbReference type="Proteomes" id="UP000503330"/>
    </source>
</evidence>
<reference evidence="4 5" key="1">
    <citation type="submission" date="2020-02" db="EMBL/GenBank/DDBJ databases">
        <authorList>
            <person name="Kociolek L.K."/>
            <person name="Ozer E.A."/>
        </authorList>
    </citation>
    <scope>NUCLEOTIDE SEQUENCE [LARGE SCALE GENOMIC DNA]</scope>
    <source>
        <strain evidence="4 5">ATCC 14501</strain>
    </source>
</reference>
<dbReference type="AlphaFoldDB" id="A0AAP9MI71"/>
<evidence type="ECO:0000256" key="3">
    <source>
        <dbReference type="NCBIfam" id="TIGR00021"/>
    </source>
</evidence>
<dbReference type="Proteomes" id="UP000503330">
    <property type="component" value="Chromosome"/>
</dbReference>
<dbReference type="FunFam" id="3.40.50.1360:FF:000001">
    <property type="entry name" value="Ribose-5-phosphate isomerase A"/>
    <property type="match status" value="1"/>
</dbReference>
<dbReference type="Gene3D" id="3.30.70.260">
    <property type="match status" value="1"/>
</dbReference>
<dbReference type="GeneID" id="61927086"/>
<dbReference type="PANTHER" id="PTHR11934:SF0">
    <property type="entry name" value="RIBOSE-5-PHOSPHATE ISOMERASE"/>
    <property type="match status" value="1"/>
</dbReference>
<keyword evidence="2 4" id="KW-0413">Isomerase</keyword>
<dbReference type="NCBIfam" id="NF001924">
    <property type="entry name" value="PRK00702.1"/>
    <property type="match status" value="1"/>
</dbReference>
<sequence length="235" mass="25996">MSCCSAITTPGHMPMSELEELKRRSAQRAAAYVRDHMVLGLGTGSTVRWLIEELGRHTDKQHLQVVSSSLASKLLAQQAGLCVVEPDVIDHIDLVIDGVDQIDSRKQAIKGGGGALVREKILAEAAEQVIWIMDAGKRVETIEDYTLPIELVPFSHPFVRRTLTNRGYDAILRMQQDSAFITDNGNLILDVRIPASRPIQEAHDELVHIAGVVETGYFHMEAMCITAETTDVTIW</sequence>
<dbReference type="EMBL" id="CP048838">
    <property type="protein sequence ID" value="QJA03846.1"/>
    <property type="molecule type" value="Genomic_DNA"/>
</dbReference>
<dbReference type="SUPFAM" id="SSF100950">
    <property type="entry name" value="NagB/RpiA/CoA transferase-like"/>
    <property type="match status" value="1"/>
</dbReference>
<dbReference type="InterPro" id="IPR037171">
    <property type="entry name" value="NagB/RpiA_transferase-like"/>
</dbReference>
<dbReference type="GO" id="GO:0005829">
    <property type="term" value="C:cytosol"/>
    <property type="evidence" value="ECO:0007669"/>
    <property type="project" value="TreeGrafter"/>
</dbReference>
<dbReference type="Pfam" id="PF06026">
    <property type="entry name" value="Rib_5-P_isom_A"/>
    <property type="match status" value="1"/>
</dbReference>
<dbReference type="RefSeq" id="WP_002609604.1">
    <property type="nucleotide sequence ID" value="NZ_BAAACC010000002.1"/>
</dbReference>
<comment type="catalytic activity">
    <reaction evidence="1">
        <text>aldehydo-D-ribose 5-phosphate = D-ribulose 5-phosphate</text>
        <dbReference type="Rhea" id="RHEA:14657"/>
        <dbReference type="ChEBI" id="CHEBI:58121"/>
        <dbReference type="ChEBI" id="CHEBI:58273"/>
        <dbReference type="EC" id="5.3.1.6"/>
    </reaction>
</comment>
<dbReference type="PANTHER" id="PTHR11934">
    <property type="entry name" value="RIBOSE-5-PHOSPHATE ISOMERASE"/>
    <property type="match status" value="1"/>
</dbReference>
<dbReference type="Gene3D" id="3.40.50.1360">
    <property type="match status" value="1"/>
</dbReference>
<protein>
    <recommendedName>
        <fullName evidence="3">Ribose 5-phosphate isomerase A</fullName>
        <ecNumber evidence="3">5.3.1.6</ecNumber>
    </recommendedName>
</protein>
<evidence type="ECO:0000313" key="4">
    <source>
        <dbReference type="EMBL" id="QJA03846.1"/>
    </source>
</evidence>
<evidence type="ECO:0000256" key="1">
    <source>
        <dbReference type="ARBA" id="ARBA00001713"/>
    </source>
</evidence>
<evidence type="ECO:0000256" key="2">
    <source>
        <dbReference type="ARBA" id="ARBA00023235"/>
    </source>
</evidence>
<dbReference type="CDD" id="cd01398">
    <property type="entry name" value="RPI_A"/>
    <property type="match status" value="1"/>
</dbReference>